<feature type="compositionally biased region" description="Basic and acidic residues" evidence="1">
    <location>
        <begin position="724"/>
        <end position="733"/>
    </location>
</feature>
<dbReference type="EMBL" id="JADGJD010000163">
    <property type="protein sequence ID" value="KAJ3054027.1"/>
    <property type="molecule type" value="Genomic_DNA"/>
</dbReference>
<feature type="compositionally biased region" description="Low complexity" evidence="1">
    <location>
        <begin position="154"/>
        <end position="177"/>
    </location>
</feature>
<feature type="compositionally biased region" description="Basic and acidic residues" evidence="1">
    <location>
        <begin position="1"/>
        <end position="17"/>
    </location>
</feature>
<feature type="compositionally biased region" description="Low complexity" evidence="1">
    <location>
        <begin position="734"/>
        <end position="775"/>
    </location>
</feature>
<feature type="region of interest" description="Disordered" evidence="1">
    <location>
        <begin position="896"/>
        <end position="919"/>
    </location>
</feature>
<gene>
    <name evidence="2" type="ORF">HK097_002809</name>
</gene>
<organism evidence="2 3">
    <name type="scientific">Rhizophlyctis rosea</name>
    <dbReference type="NCBI Taxonomy" id="64517"/>
    <lineage>
        <taxon>Eukaryota</taxon>
        <taxon>Fungi</taxon>
        <taxon>Fungi incertae sedis</taxon>
        <taxon>Chytridiomycota</taxon>
        <taxon>Chytridiomycota incertae sedis</taxon>
        <taxon>Chytridiomycetes</taxon>
        <taxon>Rhizophlyctidales</taxon>
        <taxon>Rhizophlyctidaceae</taxon>
        <taxon>Rhizophlyctis</taxon>
    </lineage>
</organism>
<feature type="region of interest" description="Disordered" evidence="1">
    <location>
        <begin position="826"/>
        <end position="849"/>
    </location>
</feature>
<evidence type="ECO:0000313" key="2">
    <source>
        <dbReference type="EMBL" id="KAJ3054027.1"/>
    </source>
</evidence>
<name>A0AAD5SIA4_9FUNG</name>
<feature type="compositionally biased region" description="Polar residues" evidence="1">
    <location>
        <begin position="48"/>
        <end position="69"/>
    </location>
</feature>
<reference evidence="2" key="1">
    <citation type="submission" date="2020-05" db="EMBL/GenBank/DDBJ databases">
        <title>Phylogenomic resolution of chytrid fungi.</title>
        <authorList>
            <person name="Stajich J.E."/>
            <person name="Amses K."/>
            <person name="Simmons R."/>
            <person name="Seto K."/>
            <person name="Myers J."/>
            <person name="Bonds A."/>
            <person name="Quandt C.A."/>
            <person name="Barry K."/>
            <person name="Liu P."/>
            <person name="Grigoriev I."/>
            <person name="Longcore J.E."/>
            <person name="James T.Y."/>
        </authorList>
    </citation>
    <scope>NUCLEOTIDE SEQUENCE</scope>
    <source>
        <strain evidence="2">JEL0318</strain>
    </source>
</reference>
<feature type="compositionally biased region" description="Polar residues" evidence="1">
    <location>
        <begin position="489"/>
        <end position="498"/>
    </location>
</feature>
<feature type="region of interest" description="Disordered" evidence="1">
    <location>
        <begin position="664"/>
        <end position="775"/>
    </location>
</feature>
<feature type="region of interest" description="Disordered" evidence="1">
    <location>
        <begin position="1"/>
        <end position="110"/>
    </location>
</feature>
<accession>A0AAD5SIA4</accession>
<sequence>MASEERNSAHFTSNEKAKHLRPGSAGTFGRRSVTIEIIDDPSDEGEGNSPTDSLANRLSTVTTDVSAGAQQPQSPQSSQNSHSTHAIVTRYLQQQIKSPTSPTFPPQPASIHFARRSTNTRRKSRYSIISPRSSRISSGSAVLWRSFKRDTHTSRASSASAAASSARDSMATSTRSSGPVPLRVEILVGENAGEEVRNAGEEWEVWEDVDGGEVSMKDLMTFMKFADEQGVDSAWDRFSGDFVSEQRAAEAMQPPEASQVPSDQVSLVSSEEKRTSRISLEMWFEQAKHELFSSSTALDYNPLPSPSLGQSAFMDTNYDPSAATATVSSTSFPPPDVAPFTLPVRTSSRECLSGVTTEQPSPKNKKKNREVRVVGLAEEDRREDEGDVYMMFPGASEDGDVPAGEDVARRVKGAMSIERLRGTGGVWEKRRTVEIMAAVSDVAEEEDEEEGSGSSPHAVDTQQTSLQDANRESIPPPPDTPAYLPGDPNTFTNPSVATMPNRGSRASSVSFRNRYSLAPSMASSERFHPPSMSHLDPDEINFILNERWSVSTFASATWAAGVQNMTEEEFLRMLANAGQARRPGEGSAEAEGDGEVPLEVRYDQLVARLRLAGIEVPVSARPVAVPSEAGDADGTETRPQPPSVQHSPAVSQSLNYAHRLSQQRYMSPSGVSRMGARTQGGTMLGKKKEKEKEKGKNKTRQKDYEEVARRLKMAGLMDVAMPDPPKEKNKGDKGTATTAPSAAAGSVSGTSNSPASTPTAGGTPASSPASSATSTTLVNPSLVGGFVNMFTGASKNSAAAIPKAKPPAPASLATVTIPNRGRVLSRLRKGSQPPPIVETAPRTIDGTSYHPTPAPTSTPLTLPAIQPPSPASPIHPVPPQNNWQNAAIQMSRDPMMRTKRRSGGNPKRHSGEGEEIRRNKRMSRLITGFSMVPLSGPPDSQITAVGEESEKDLEWEDIEITFVDKLVEKDPKRSLAGTPSLNSLRGVADASPATASLPKPTALPTPPRTGSPNFMTTPVAGTPGRSGSPYGTYVYTEGGPVTPPQTPPTEYRPSAVPDHLMSATEAMGMRPVQVAGAPGSIVSIGTVLRNGPPTRVGG</sequence>
<feature type="region of interest" description="Disordered" evidence="1">
    <location>
        <begin position="441"/>
        <end position="510"/>
    </location>
</feature>
<dbReference type="Proteomes" id="UP001212841">
    <property type="component" value="Unassembled WGS sequence"/>
</dbReference>
<feature type="region of interest" description="Disordered" evidence="1">
    <location>
        <begin position="930"/>
        <end position="949"/>
    </location>
</feature>
<feature type="region of interest" description="Disordered" evidence="1">
    <location>
        <begin position="153"/>
        <end position="177"/>
    </location>
</feature>
<protein>
    <submittedName>
        <fullName evidence="2">Uncharacterized protein</fullName>
    </submittedName>
</protein>
<feature type="compositionally biased region" description="Acidic residues" evidence="1">
    <location>
        <begin position="37"/>
        <end position="46"/>
    </location>
</feature>
<keyword evidence="3" id="KW-1185">Reference proteome</keyword>
<dbReference type="AlphaFoldDB" id="A0AAD5SIA4"/>
<feature type="compositionally biased region" description="Basic and acidic residues" evidence="1">
    <location>
        <begin position="686"/>
        <end position="709"/>
    </location>
</feature>
<feature type="compositionally biased region" description="Basic residues" evidence="1">
    <location>
        <begin position="897"/>
        <end position="908"/>
    </location>
</feature>
<feature type="compositionally biased region" description="Acidic residues" evidence="1">
    <location>
        <begin position="442"/>
        <end position="451"/>
    </location>
</feature>
<evidence type="ECO:0000256" key="1">
    <source>
        <dbReference type="SAM" id="MobiDB-lite"/>
    </source>
</evidence>
<feature type="region of interest" description="Disordered" evidence="1">
    <location>
        <begin position="625"/>
        <end position="650"/>
    </location>
</feature>
<feature type="region of interest" description="Disordered" evidence="1">
    <location>
        <begin position="973"/>
        <end position="1029"/>
    </location>
</feature>
<comment type="caution">
    <text evidence="2">The sequence shown here is derived from an EMBL/GenBank/DDBJ whole genome shotgun (WGS) entry which is preliminary data.</text>
</comment>
<feature type="compositionally biased region" description="Low complexity" evidence="1">
    <location>
        <begin position="70"/>
        <end position="83"/>
    </location>
</feature>
<evidence type="ECO:0000313" key="3">
    <source>
        <dbReference type="Proteomes" id="UP001212841"/>
    </source>
</evidence>
<feature type="compositionally biased region" description="Polar residues" evidence="1">
    <location>
        <begin position="91"/>
        <end position="101"/>
    </location>
</feature>
<proteinExistence type="predicted"/>